<proteinExistence type="predicted"/>
<comment type="caution">
    <text evidence="2">The sequence shown here is derived from an EMBL/GenBank/DDBJ whole genome shotgun (WGS) entry which is preliminary data.</text>
</comment>
<evidence type="ECO:0000313" key="3">
    <source>
        <dbReference type="Proteomes" id="UP000005801"/>
    </source>
</evidence>
<name>A6GEG1_9BACT</name>
<organism evidence="2 3">
    <name type="scientific">Plesiocystis pacifica SIR-1</name>
    <dbReference type="NCBI Taxonomy" id="391625"/>
    <lineage>
        <taxon>Bacteria</taxon>
        <taxon>Pseudomonadati</taxon>
        <taxon>Myxococcota</taxon>
        <taxon>Polyangia</taxon>
        <taxon>Nannocystales</taxon>
        <taxon>Nannocystaceae</taxon>
        <taxon>Plesiocystis</taxon>
    </lineage>
</organism>
<feature type="compositionally biased region" description="Pro residues" evidence="1">
    <location>
        <begin position="155"/>
        <end position="165"/>
    </location>
</feature>
<protein>
    <submittedName>
        <fullName evidence="2">Uncharacterized protein</fullName>
    </submittedName>
</protein>
<feature type="compositionally biased region" description="Low complexity" evidence="1">
    <location>
        <begin position="185"/>
        <end position="205"/>
    </location>
</feature>
<dbReference type="Proteomes" id="UP000005801">
    <property type="component" value="Unassembled WGS sequence"/>
</dbReference>
<feature type="region of interest" description="Disordered" evidence="1">
    <location>
        <begin position="152"/>
        <end position="221"/>
    </location>
</feature>
<gene>
    <name evidence="2" type="ORF">PPSIR1_27663</name>
</gene>
<accession>A6GEG1</accession>
<dbReference type="EMBL" id="ABCS01000082">
    <property type="protein sequence ID" value="EDM75733.1"/>
    <property type="molecule type" value="Genomic_DNA"/>
</dbReference>
<feature type="compositionally biased region" description="Low complexity" evidence="1">
    <location>
        <begin position="166"/>
        <end position="176"/>
    </location>
</feature>
<reference evidence="2 3" key="1">
    <citation type="submission" date="2007-06" db="EMBL/GenBank/DDBJ databases">
        <authorList>
            <person name="Shimkets L."/>
            <person name="Ferriera S."/>
            <person name="Johnson J."/>
            <person name="Kravitz S."/>
            <person name="Beeson K."/>
            <person name="Sutton G."/>
            <person name="Rogers Y.-H."/>
            <person name="Friedman R."/>
            <person name="Frazier M."/>
            <person name="Venter J.C."/>
        </authorList>
    </citation>
    <scope>NUCLEOTIDE SEQUENCE [LARGE SCALE GENOMIC DNA]</scope>
    <source>
        <strain evidence="2 3">SIR-1</strain>
    </source>
</reference>
<dbReference type="STRING" id="391625.PPSIR1_27663"/>
<evidence type="ECO:0000256" key="1">
    <source>
        <dbReference type="SAM" id="MobiDB-lite"/>
    </source>
</evidence>
<keyword evidence="3" id="KW-1185">Reference proteome</keyword>
<dbReference type="RefSeq" id="WP_006975101.1">
    <property type="nucleotide sequence ID" value="NZ_ABCS01000082.1"/>
</dbReference>
<sequence length="376" mass="39231">MPPRPNLSSSFVRPWWWAQLGLWLALVVLAPASASAGPPAEPGAGWSLAWEAGGSCPSQGELAAMIAAYLPELEEPRPADADAAIRARAEVTEDEGGWTVDLELEGLQGLQSPLRRIFSAPECDELAAAAALIIAVSLEPLAVSRRVGLHAPAEPAEPAPAPDPAPSTASGGPATAPERDEVEQQRPAPSSSPQRSNASSRPTSSSRRERPRVGAGVRGGAGWGPTPAVYAHAGASVGVFGRGWAWRLDGGAWLPRRTLLDDGRAARIHGWWLGSAGCWLPRAGVVTLPLCAGLELGQAIGRGLSPTPNPRRETLPWVALVPSVGLRWQALDRLTLVAGVEVPAGLVRARFRIGGEPLAPLTAAAVRASLGLDLTF</sequence>
<dbReference type="OrthoDB" id="5530009at2"/>
<dbReference type="AlphaFoldDB" id="A6GEG1"/>
<evidence type="ECO:0000313" key="2">
    <source>
        <dbReference type="EMBL" id="EDM75733.1"/>
    </source>
</evidence>